<dbReference type="GeneID" id="41962937"/>
<evidence type="ECO:0000259" key="9">
    <source>
        <dbReference type="Pfam" id="PF14521"/>
    </source>
</evidence>
<organism evidence="10 11">
    <name type="scientific">Pyricularia grisea</name>
    <name type="common">Crabgrass-specific blast fungus</name>
    <name type="synonym">Magnaporthe grisea</name>
    <dbReference type="NCBI Taxonomy" id="148305"/>
    <lineage>
        <taxon>Eukaryota</taxon>
        <taxon>Fungi</taxon>
        <taxon>Dikarya</taxon>
        <taxon>Ascomycota</taxon>
        <taxon>Pezizomycotina</taxon>
        <taxon>Sordariomycetes</taxon>
        <taxon>Sordariomycetidae</taxon>
        <taxon>Magnaporthales</taxon>
        <taxon>Pyriculariaceae</taxon>
        <taxon>Pyricularia</taxon>
    </lineage>
</organism>
<keyword evidence="6" id="KW-0862">Zinc</keyword>
<evidence type="ECO:0000256" key="6">
    <source>
        <dbReference type="ARBA" id="ARBA00022833"/>
    </source>
</evidence>
<reference evidence="11" key="2">
    <citation type="submission" date="2019-10" db="EMBL/GenBank/DDBJ databases">
        <authorList>
            <consortium name="NCBI Genome Project"/>
        </authorList>
    </citation>
    <scope>NUCLEOTIDE SEQUENCE</scope>
    <source>
        <strain evidence="11">NI907</strain>
    </source>
</reference>
<dbReference type="KEGG" id="pgri:PgNI_08027"/>
<dbReference type="SUPFAM" id="SSF55486">
    <property type="entry name" value="Metalloproteases ('zincins'), catalytic domain"/>
    <property type="match status" value="1"/>
</dbReference>
<dbReference type="RefSeq" id="XP_030978898.1">
    <property type="nucleotide sequence ID" value="XM_031128028.1"/>
</dbReference>
<dbReference type="GO" id="GO:0006508">
    <property type="term" value="P:proteolysis"/>
    <property type="evidence" value="ECO:0007669"/>
    <property type="project" value="UniProtKB-KW"/>
</dbReference>
<sequence>MNFLFIFTFLYTIATSALTNIGPSLHPVHRFNNLPNHNHGALNKRAHLSHHSYCSESEISKIQAALQGCDPLARYGFHGTKDEDWLFQSIFKTDSTDIKSLVKNNFDKLYDECSKKTDTVSITCRDVDGKCEKAKGSILGHAKMRHDQVVLCPSFFDQELTGRMVTASYQDTTLLHEIAHIVLDLPDDYAYGYDDIVKLDTATIIKNPDSYAIFAHCARYGICDLTNPRR</sequence>
<comment type="cofactor">
    <cofactor evidence="1">
        <name>Zn(2+)</name>
        <dbReference type="ChEBI" id="CHEBI:29105"/>
    </cofactor>
</comment>
<proteinExistence type="inferred from homology"/>
<dbReference type="AlphaFoldDB" id="A0A6P8AVF1"/>
<evidence type="ECO:0000256" key="3">
    <source>
        <dbReference type="ARBA" id="ARBA00022670"/>
    </source>
</evidence>
<keyword evidence="4" id="KW-0479">Metal-binding</keyword>
<evidence type="ECO:0000256" key="7">
    <source>
        <dbReference type="ARBA" id="ARBA00023049"/>
    </source>
</evidence>
<keyword evidence="10" id="KW-1185">Reference proteome</keyword>
<dbReference type="PANTHER" id="PTHR37016">
    <property type="match status" value="1"/>
</dbReference>
<evidence type="ECO:0000256" key="1">
    <source>
        <dbReference type="ARBA" id="ARBA00001947"/>
    </source>
</evidence>
<keyword evidence="5" id="KW-0378">Hydrolase</keyword>
<dbReference type="InterPro" id="IPR024079">
    <property type="entry name" value="MetalloPept_cat_dom_sf"/>
</dbReference>
<dbReference type="Gene3D" id="3.40.390.10">
    <property type="entry name" value="Collagenase (Catalytic Domain)"/>
    <property type="match status" value="1"/>
</dbReference>
<dbReference type="CDD" id="cd11008">
    <property type="entry name" value="M35_deuterolysin_like"/>
    <property type="match status" value="1"/>
</dbReference>
<evidence type="ECO:0000256" key="8">
    <source>
        <dbReference type="SAM" id="SignalP"/>
    </source>
</evidence>
<dbReference type="Pfam" id="PF14521">
    <property type="entry name" value="Aspzincin_M35"/>
    <property type="match status" value="1"/>
</dbReference>
<accession>A0A6P8AVF1</accession>
<dbReference type="GO" id="GO:0004222">
    <property type="term" value="F:metalloendopeptidase activity"/>
    <property type="evidence" value="ECO:0007669"/>
    <property type="project" value="InterPro"/>
</dbReference>
<reference evidence="11" key="3">
    <citation type="submission" date="2025-08" db="UniProtKB">
        <authorList>
            <consortium name="RefSeq"/>
        </authorList>
    </citation>
    <scope>IDENTIFICATION</scope>
    <source>
        <strain evidence="11">NI907</strain>
    </source>
</reference>
<dbReference type="Proteomes" id="UP000515153">
    <property type="component" value="Chromosome V"/>
</dbReference>
<gene>
    <name evidence="11" type="ORF">PgNI_08027</name>
</gene>
<evidence type="ECO:0000256" key="4">
    <source>
        <dbReference type="ARBA" id="ARBA00022723"/>
    </source>
</evidence>
<keyword evidence="8" id="KW-0732">Signal</keyword>
<evidence type="ECO:0000313" key="11">
    <source>
        <dbReference type="RefSeq" id="XP_030978898.1"/>
    </source>
</evidence>
<name>A0A6P8AVF1_PYRGI</name>
<feature type="signal peptide" evidence="8">
    <location>
        <begin position="1"/>
        <end position="19"/>
    </location>
</feature>
<dbReference type="GO" id="GO:0046872">
    <property type="term" value="F:metal ion binding"/>
    <property type="evidence" value="ECO:0007669"/>
    <property type="project" value="UniProtKB-KW"/>
</dbReference>
<keyword evidence="7" id="KW-0482">Metalloprotease</keyword>
<protein>
    <recommendedName>
        <fullName evidence="9">Lysine-specific metallo-endopeptidase domain-containing protein</fullName>
    </recommendedName>
</protein>
<feature type="domain" description="Lysine-specific metallo-endopeptidase" evidence="9">
    <location>
        <begin position="86"/>
        <end position="215"/>
    </location>
</feature>
<reference evidence="10 11" key="1">
    <citation type="journal article" date="2019" name="Mol. Biol. Evol.">
        <title>Blast fungal genomes show frequent chromosomal changes, gene gains and losses, and effector gene turnover.</title>
        <authorList>
            <person name="Gomez Luciano L.B."/>
            <person name="Jason Tsai I."/>
            <person name="Chuma I."/>
            <person name="Tosa Y."/>
            <person name="Chen Y.H."/>
            <person name="Li J.Y."/>
            <person name="Li M.Y."/>
            <person name="Jade Lu M.Y."/>
            <person name="Nakayashiki H."/>
            <person name="Li W.H."/>
        </authorList>
    </citation>
    <scope>NUCLEOTIDE SEQUENCE [LARGE SCALE GENOMIC DNA]</scope>
    <source>
        <strain evidence="10 11">NI907</strain>
    </source>
</reference>
<comment type="similarity">
    <text evidence="2">Belongs to the peptidase M35 family.</text>
</comment>
<dbReference type="InterPro" id="IPR029463">
    <property type="entry name" value="Lys_MEP"/>
</dbReference>
<evidence type="ECO:0000313" key="10">
    <source>
        <dbReference type="Proteomes" id="UP000515153"/>
    </source>
</evidence>
<dbReference type="InterPro" id="IPR050414">
    <property type="entry name" value="Fungal_M35_metalloproteases"/>
</dbReference>
<dbReference type="PANTHER" id="PTHR37016:SF3">
    <property type="entry name" value="NEUTRAL PROTEASE 2-RELATED"/>
    <property type="match status" value="1"/>
</dbReference>
<evidence type="ECO:0000256" key="5">
    <source>
        <dbReference type="ARBA" id="ARBA00022801"/>
    </source>
</evidence>
<feature type="chain" id="PRO_5028444805" description="Lysine-specific metallo-endopeptidase domain-containing protein" evidence="8">
    <location>
        <begin position="20"/>
        <end position="230"/>
    </location>
</feature>
<evidence type="ECO:0000256" key="2">
    <source>
        <dbReference type="ARBA" id="ARBA00010279"/>
    </source>
</evidence>
<keyword evidence="3" id="KW-0645">Protease</keyword>